<gene>
    <name evidence="2" type="ORF">ACFQ08_14585</name>
</gene>
<sequence length="123" mass="13654">MPDDGALFDMVRPLSPESAPPESQTVRRTRRQAAMLAAGIHPLSAVAGKLRVHPEAAPYGDLQAPGRRCGNCRWREVFSHHNDRHPKCTVGDGARMSHSAATDCRAWWPGCTDHTWKKEETDD</sequence>
<proteinExistence type="predicted"/>
<keyword evidence="3" id="KW-1185">Reference proteome</keyword>
<accession>A0ABW3DS10</accession>
<evidence type="ECO:0000256" key="1">
    <source>
        <dbReference type="SAM" id="MobiDB-lite"/>
    </source>
</evidence>
<feature type="region of interest" description="Disordered" evidence="1">
    <location>
        <begin position="1"/>
        <end position="25"/>
    </location>
</feature>
<evidence type="ECO:0000313" key="3">
    <source>
        <dbReference type="Proteomes" id="UP001597024"/>
    </source>
</evidence>
<reference evidence="3" key="1">
    <citation type="journal article" date="2019" name="Int. J. Syst. Evol. Microbiol.">
        <title>The Global Catalogue of Microorganisms (GCM) 10K type strain sequencing project: providing services to taxonomists for standard genome sequencing and annotation.</title>
        <authorList>
            <consortium name="The Broad Institute Genomics Platform"/>
            <consortium name="The Broad Institute Genome Sequencing Center for Infectious Disease"/>
            <person name="Wu L."/>
            <person name="Ma J."/>
        </authorList>
    </citation>
    <scope>NUCLEOTIDE SEQUENCE [LARGE SCALE GENOMIC DNA]</scope>
    <source>
        <strain evidence="3">CCUG 62974</strain>
    </source>
</reference>
<dbReference type="EMBL" id="JBHTHX010000433">
    <property type="protein sequence ID" value="MFD0885774.1"/>
    <property type="molecule type" value="Genomic_DNA"/>
</dbReference>
<evidence type="ECO:0000313" key="2">
    <source>
        <dbReference type="EMBL" id="MFD0885774.1"/>
    </source>
</evidence>
<comment type="caution">
    <text evidence="2">The sequence shown here is derived from an EMBL/GenBank/DDBJ whole genome shotgun (WGS) entry which is preliminary data.</text>
</comment>
<dbReference type="Proteomes" id="UP001597024">
    <property type="component" value="Unassembled WGS sequence"/>
</dbReference>
<organism evidence="2 3">
    <name type="scientific">Streptosporangium algeriense</name>
    <dbReference type="NCBI Taxonomy" id="1682748"/>
    <lineage>
        <taxon>Bacteria</taxon>
        <taxon>Bacillati</taxon>
        <taxon>Actinomycetota</taxon>
        <taxon>Actinomycetes</taxon>
        <taxon>Streptosporangiales</taxon>
        <taxon>Streptosporangiaceae</taxon>
        <taxon>Streptosporangium</taxon>
    </lineage>
</organism>
<name>A0ABW3DS10_9ACTN</name>
<protein>
    <submittedName>
        <fullName evidence="2">Uncharacterized protein</fullName>
    </submittedName>
</protein>